<dbReference type="InterPro" id="IPR000152">
    <property type="entry name" value="EGF-type_Asp/Asn_hydroxyl_site"/>
</dbReference>
<feature type="compositionally biased region" description="Polar residues" evidence="12">
    <location>
        <begin position="291"/>
        <end position="301"/>
    </location>
</feature>
<feature type="compositionally biased region" description="Basic and acidic residues" evidence="12">
    <location>
        <begin position="305"/>
        <end position="316"/>
    </location>
</feature>
<dbReference type="PANTHER" id="PTHR24034:SF158">
    <property type="entry name" value="FIBULIN 2"/>
    <property type="match status" value="1"/>
</dbReference>
<evidence type="ECO:0000256" key="6">
    <source>
        <dbReference type="ARBA" id="ARBA00022729"/>
    </source>
</evidence>
<proteinExistence type="inferred from homology"/>
<evidence type="ECO:0000256" key="5">
    <source>
        <dbReference type="ARBA" id="ARBA00022536"/>
    </source>
</evidence>
<keyword evidence="10" id="KW-0325">Glycoprotein</keyword>
<evidence type="ECO:0000256" key="10">
    <source>
        <dbReference type="ARBA" id="ARBA00023180"/>
    </source>
</evidence>
<comment type="similarity">
    <text evidence="2">Belongs to the fibulin family.</text>
</comment>
<dbReference type="FunFam" id="2.10.25.10:FF:000139">
    <property type="entry name" value="Fibulin-1"/>
    <property type="match status" value="1"/>
</dbReference>
<feature type="domain" description="Anaphylatoxin-like" evidence="13">
    <location>
        <begin position="448"/>
        <end position="484"/>
    </location>
</feature>
<evidence type="ECO:0000313" key="15">
    <source>
        <dbReference type="EMBL" id="KAF4077852.1"/>
    </source>
</evidence>
<name>A0A7J6A4R9_AMEME</name>
<feature type="compositionally biased region" description="Basic and acidic residues" evidence="12">
    <location>
        <begin position="323"/>
        <end position="343"/>
    </location>
</feature>
<dbReference type="GO" id="GO:0030855">
    <property type="term" value="P:epithelial cell differentiation"/>
    <property type="evidence" value="ECO:0007669"/>
    <property type="project" value="UniProtKB-ARBA"/>
</dbReference>
<protein>
    <recommendedName>
        <fullName evidence="17">Fibulin 2</fullName>
    </recommendedName>
</protein>
<evidence type="ECO:0000259" key="13">
    <source>
        <dbReference type="PROSITE" id="PS01178"/>
    </source>
</evidence>
<dbReference type="InterPro" id="IPR001881">
    <property type="entry name" value="EGF-like_Ca-bd_dom"/>
</dbReference>
<feature type="region of interest" description="Disordered" evidence="12">
    <location>
        <begin position="565"/>
        <end position="586"/>
    </location>
</feature>
<keyword evidence="9" id="KW-1015">Disulfide bond</keyword>
<dbReference type="AlphaFoldDB" id="A0A7J6A4R9"/>
<feature type="compositionally biased region" description="Basic and acidic residues" evidence="12">
    <location>
        <begin position="236"/>
        <end position="246"/>
    </location>
</feature>
<dbReference type="PROSITE" id="PS01186">
    <property type="entry name" value="EGF_2"/>
    <property type="match status" value="4"/>
</dbReference>
<comment type="subcellular location">
    <subcellularLocation>
        <location evidence="1">Secreted</location>
        <location evidence="1">Extracellular space</location>
        <location evidence="1">Extracellular matrix</location>
    </subcellularLocation>
</comment>
<dbReference type="GO" id="GO:0071944">
    <property type="term" value="C:cell periphery"/>
    <property type="evidence" value="ECO:0007669"/>
    <property type="project" value="UniProtKB-ARBA"/>
</dbReference>
<dbReference type="SMART" id="SM00104">
    <property type="entry name" value="ANATO"/>
    <property type="match status" value="2"/>
</dbReference>
<feature type="compositionally biased region" description="Polar residues" evidence="12">
    <location>
        <begin position="256"/>
        <end position="268"/>
    </location>
</feature>
<dbReference type="Proteomes" id="UP000593565">
    <property type="component" value="Unassembled WGS sequence"/>
</dbReference>
<keyword evidence="5 11" id="KW-0245">EGF-like domain</keyword>
<evidence type="ECO:0000256" key="1">
    <source>
        <dbReference type="ARBA" id="ARBA00004498"/>
    </source>
</evidence>
<dbReference type="EMBL" id="JAAGNN010000017">
    <property type="protein sequence ID" value="KAF4077852.1"/>
    <property type="molecule type" value="Genomic_DNA"/>
</dbReference>
<dbReference type="Pfam" id="PF07645">
    <property type="entry name" value="EGF_CA"/>
    <property type="match status" value="6"/>
</dbReference>
<keyword evidence="16" id="KW-1185">Reference proteome</keyword>
<keyword evidence="6" id="KW-0732">Signal</keyword>
<dbReference type="Pfam" id="PF24532">
    <property type="entry name" value="FIBL-2"/>
    <property type="match status" value="1"/>
</dbReference>
<evidence type="ECO:0000256" key="3">
    <source>
        <dbReference type="ARBA" id="ARBA00022525"/>
    </source>
</evidence>
<dbReference type="InterPro" id="IPR050751">
    <property type="entry name" value="ECM_structural_protein"/>
</dbReference>
<keyword evidence="7" id="KW-0677">Repeat</keyword>
<organism evidence="15 16">
    <name type="scientific">Ameiurus melas</name>
    <name type="common">Black bullhead</name>
    <name type="synonym">Silurus melas</name>
    <dbReference type="NCBI Taxonomy" id="219545"/>
    <lineage>
        <taxon>Eukaryota</taxon>
        <taxon>Metazoa</taxon>
        <taxon>Chordata</taxon>
        <taxon>Craniata</taxon>
        <taxon>Vertebrata</taxon>
        <taxon>Euteleostomi</taxon>
        <taxon>Actinopterygii</taxon>
        <taxon>Neopterygii</taxon>
        <taxon>Teleostei</taxon>
        <taxon>Ostariophysi</taxon>
        <taxon>Siluriformes</taxon>
        <taxon>Ictaluridae</taxon>
        <taxon>Ameiurus</taxon>
    </lineage>
</organism>
<dbReference type="SUPFAM" id="SSF57184">
    <property type="entry name" value="Growth factor receptor domain"/>
    <property type="match status" value="3"/>
</dbReference>
<evidence type="ECO:0000256" key="12">
    <source>
        <dbReference type="SAM" id="MobiDB-lite"/>
    </source>
</evidence>
<accession>A0A7J6A4R9</accession>
<evidence type="ECO:0000256" key="11">
    <source>
        <dbReference type="PROSITE-ProRule" id="PRU00076"/>
    </source>
</evidence>
<gene>
    <name evidence="15" type="ORF">AMELA_G00192780</name>
</gene>
<dbReference type="GO" id="GO:0005509">
    <property type="term" value="F:calcium ion binding"/>
    <property type="evidence" value="ECO:0007669"/>
    <property type="project" value="InterPro"/>
</dbReference>
<feature type="compositionally biased region" description="Acidic residues" evidence="12">
    <location>
        <begin position="270"/>
        <end position="279"/>
    </location>
</feature>
<dbReference type="InterPro" id="IPR018097">
    <property type="entry name" value="EGF_Ca-bd_CS"/>
</dbReference>
<evidence type="ECO:0008006" key="17">
    <source>
        <dbReference type="Google" id="ProtNLM"/>
    </source>
</evidence>
<dbReference type="InterPro" id="IPR056612">
    <property type="entry name" value="FIBL-2_dom"/>
</dbReference>
<comment type="caution">
    <text evidence="11">Lacks conserved residue(s) required for the propagation of feature annotation.</text>
</comment>
<feature type="compositionally biased region" description="Basic and acidic residues" evidence="12">
    <location>
        <begin position="424"/>
        <end position="434"/>
    </location>
</feature>
<comment type="caution">
    <text evidence="15">The sequence shown here is derived from an EMBL/GenBank/DDBJ whole genome shotgun (WGS) entry which is preliminary data.</text>
</comment>
<dbReference type="FunFam" id="2.10.25.10:FF:000038">
    <property type="entry name" value="Fibrillin 2"/>
    <property type="match status" value="1"/>
</dbReference>
<dbReference type="CDD" id="cd00054">
    <property type="entry name" value="EGF_CA"/>
    <property type="match status" value="5"/>
</dbReference>
<dbReference type="PROSITE" id="PS00010">
    <property type="entry name" value="ASX_HYDROXYL"/>
    <property type="match status" value="4"/>
</dbReference>
<evidence type="ECO:0000313" key="16">
    <source>
        <dbReference type="Proteomes" id="UP000593565"/>
    </source>
</evidence>
<keyword evidence="8" id="KW-0106">Calcium</keyword>
<dbReference type="InterPro" id="IPR000020">
    <property type="entry name" value="Anaphylatoxin/fibulin"/>
</dbReference>
<dbReference type="PROSITE" id="PS01187">
    <property type="entry name" value="EGF_CA"/>
    <property type="match status" value="4"/>
</dbReference>
<feature type="domain" description="EGF-like" evidence="14">
    <location>
        <begin position="904"/>
        <end position="942"/>
    </location>
</feature>
<keyword evidence="3" id="KW-0964">Secreted</keyword>
<feature type="domain" description="EGF-like" evidence="14">
    <location>
        <begin position="862"/>
        <end position="903"/>
    </location>
</feature>
<dbReference type="PROSITE" id="PS01178">
    <property type="entry name" value="ANAPHYLATOXIN_2"/>
    <property type="match status" value="2"/>
</dbReference>
<dbReference type="FunFam" id="2.10.25.10:FF:000341">
    <property type="entry name" value="Fibulin 2"/>
    <property type="match status" value="1"/>
</dbReference>
<dbReference type="InterPro" id="IPR026823">
    <property type="entry name" value="cEGF"/>
</dbReference>
<feature type="compositionally biased region" description="Polar residues" evidence="12">
    <location>
        <begin position="344"/>
        <end position="358"/>
    </location>
</feature>
<dbReference type="Pfam" id="PF12662">
    <property type="entry name" value="cEGF"/>
    <property type="match status" value="1"/>
</dbReference>
<evidence type="ECO:0000256" key="9">
    <source>
        <dbReference type="ARBA" id="ARBA00023157"/>
    </source>
</evidence>
<evidence type="ECO:0000256" key="2">
    <source>
        <dbReference type="ARBA" id="ARBA00006127"/>
    </source>
</evidence>
<dbReference type="FunFam" id="2.10.25.10:FF:000010">
    <property type="entry name" value="Pro-epidermal growth factor"/>
    <property type="match status" value="2"/>
</dbReference>
<dbReference type="Pfam" id="PF22914">
    <property type="entry name" value="Fibulin_C"/>
    <property type="match status" value="1"/>
</dbReference>
<dbReference type="InterPro" id="IPR009030">
    <property type="entry name" value="Growth_fac_rcpt_cys_sf"/>
</dbReference>
<dbReference type="SMART" id="SM00179">
    <property type="entry name" value="EGF_CA"/>
    <property type="match status" value="8"/>
</dbReference>
<dbReference type="Gene3D" id="2.10.25.10">
    <property type="entry name" value="Laminin"/>
    <property type="match status" value="9"/>
</dbReference>
<evidence type="ECO:0000256" key="8">
    <source>
        <dbReference type="ARBA" id="ARBA00022837"/>
    </source>
</evidence>
<sequence length="1145" mass="126343">MNLRESIESNREQFDSSKRESPFWSRFRLKESRLEVSAHCCGLGASSASVIREAHRFGSESTLNTLRSAAFGAERSKNCTGVDCPRLDSCIEEVLESGACCATCLQRGCTCEGYQYYDCISAGFKNGKVPEGRSYLVDSGSTECRCPAGGGRISCRFIPCPDVPPHCIEMSNSTEACPHCLRLGCVYGNQKYKAGHSFKMDLCQVCHCPNDGGDLMCSVIPDCSSETVKNPDLKENDLHISKHDNPGDFPSEDNESPSNSVPIYTGNTSESEESEDYDYFPEAIATPDASVPSSGAPQGQNPYDVLREDTRKELRETLGTYDAESREEGTEDSSIKTDSRSSEKLSSQTETAVRQTQVAPRETTPGNSYGVRRTEENPDDHRNLHHTIPKVNTVPNLQFSSTTSPPVNVREREARRQPQTLGRYHQERNDRHLTSDNQRVTSREVSMCCVAGENWASAHGHCNNMVPVTTEPGSTCRSVQKQCCSSSLRETRCLSGINTARQGRDCGADDADLCDSYTECCECCALGLRLQAQRESCDPPRAFGETCSHALMTCCEGTGTANHSTVKERTHPQTTSPPRRVSEGPEHQAFSLEEVEDTENMVEKVEGLEDVDECRVYVGQLCHHQCVNTQGSYVCVCFPGFILQPDGIQCLQQVTAEDESGLSEDDVSGSSLRPAENTTTPPPDLPDPCEGNGHCTRHCHLVEGQAHCSCFRGFSLKPDGRSCEDVNECTLGAHSCGPGFDCINTAGSFSCRPRPRCPGGFTQDPRGQCVDIDECRTVTQPCSPGFNCINTIGSYTCQHKIILCGRGYHSSPDGTRCIDTDECETGVHRCGEGQICHNLPGTYRCDCHPGYQYDTYRRMCVDVNECWRYSGRLCAQTCENTPGSYRCSCTSGFTLSSDGKSCEDVNECLSSPCSHECVNIYGSYQCYCRQGYYLREDAHSCEDTDECSQSIGHLCSYKCVNVPGSYDCACPEHGYSMAPNRRSCHDVDECAVGAHNCTAEETCYNIHGGFRCLSFSCPTNYRRASDTRCDRISCSNFVACQNSPVRITYYQLSFQNNIIVPALIFRMGPSPAYSGDNVIISISSGNEDGYFSPRKLNAYTGAIYLQRQLPHPRDFLLDVEMKLWRQGTFSTFLARIYIFITANVV</sequence>
<evidence type="ECO:0000259" key="14">
    <source>
        <dbReference type="PROSITE" id="PS50026"/>
    </source>
</evidence>
<dbReference type="InterPro" id="IPR049883">
    <property type="entry name" value="NOTCH1_EGF-like"/>
</dbReference>
<feature type="region of interest" description="Disordered" evidence="12">
    <location>
        <begin position="236"/>
        <end position="437"/>
    </location>
</feature>
<dbReference type="FunFam" id="2.10.25.10:FF:000240">
    <property type="entry name" value="Vitamin K-dependent protein S"/>
    <property type="match status" value="1"/>
</dbReference>
<feature type="domain" description="EGF-like" evidence="14">
    <location>
        <begin position="610"/>
        <end position="651"/>
    </location>
</feature>
<reference evidence="15 16" key="1">
    <citation type="submission" date="2020-02" db="EMBL/GenBank/DDBJ databases">
        <title>A chromosome-scale genome assembly of the black bullhead catfish (Ameiurus melas).</title>
        <authorList>
            <person name="Wen M."/>
            <person name="Zham M."/>
            <person name="Cabau C."/>
            <person name="Klopp C."/>
            <person name="Donnadieu C."/>
            <person name="Roques C."/>
            <person name="Bouchez O."/>
            <person name="Lampietro C."/>
            <person name="Jouanno E."/>
            <person name="Herpin A."/>
            <person name="Louis A."/>
            <person name="Berthelot C."/>
            <person name="Parey E."/>
            <person name="Roest-Crollius H."/>
            <person name="Braasch I."/>
            <person name="Postlethwait J."/>
            <person name="Robinson-Rechavi M."/>
            <person name="Echchiki A."/>
            <person name="Begum T."/>
            <person name="Montfort J."/>
            <person name="Schartl M."/>
            <person name="Bobe J."/>
            <person name="Guiguen Y."/>
        </authorList>
    </citation>
    <scope>NUCLEOTIDE SEQUENCE [LARGE SCALE GENOMIC DNA]</scope>
    <source>
        <strain evidence="15">M_S1</strain>
        <tissue evidence="15">Blood</tissue>
    </source>
</reference>
<feature type="domain" description="EGF-like" evidence="14">
    <location>
        <begin position="819"/>
        <end position="861"/>
    </location>
</feature>
<dbReference type="SMART" id="SM00181">
    <property type="entry name" value="EGF"/>
    <property type="match status" value="9"/>
</dbReference>
<keyword evidence="4" id="KW-0272">Extracellular matrix</keyword>
<evidence type="ECO:0000256" key="7">
    <source>
        <dbReference type="ARBA" id="ARBA00022737"/>
    </source>
</evidence>
<feature type="compositionally biased region" description="Polar residues" evidence="12">
    <location>
        <begin position="393"/>
        <end position="406"/>
    </location>
</feature>
<evidence type="ECO:0000256" key="4">
    <source>
        <dbReference type="ARBA" id="ARBA00022530"/>
    </source>
</evidence>
<dbReference type="InterPro" id="IPR055088">
    <property type="entry name" value="Fibulin_C"/>
</dbReference>
<dbReference type="InterPro" id="IPR000742">
    <property type="entry name" value="EGF"/>
</dbReference>
<feature type="region of interest" description="Disordered" evidence="12">
    <location>
        <begin position="660"/>
        <end position="686"/>
    </location>
</feature>
<dbReference type="PROSITE" id="PS50026">
    <property type="entry name" value="EGF_3"/>
    <property type="match status" value="4"/>
</dbReference>
<dbReference type="SUPFAM" id="SSF57196">
    <property type="entry name" value="EGF/Laminin"/>
    <property type="match status" value="1"/>
</dbReference>
<dbReference type="FunFam" id="2.10.25.10:FF:000078">
    <property type="entry name" value="Fibulin-1"/>
    <property type="match status" value="1"/>
</dbReference>
<dbReference type="PROSITE" id="PS01177">
    <property type="entry name" value="ANAPHYLATOXIN_1"/>
    <property type="match status" value="1"/>
</dbReference>
<feature type="compositionally biased region" description="Basic and acidic residues" evidence="12">
    <location>
        <begin position="372"/>
        <end position="382"/>
    </location>
</feature>
<dbReference type="GO" id="GO:0005576">
    <property type="term" value="C:extracellular region"/>
    <property type="evidence" value="ECO:0007669"/>
    <property type="project" value="InterPro"/>
</dbReference>
<dbReference type="PANTHER" id="PTHR24034">
    <property type="entry name" value="EGF-LIKE DOMAIN-CONTAINING PROTEIN"/>
    <property type="match status" value="1"/>
</dbReference>
<feature type="domain" description="Anaphylatoxin-like" evidence="13">
    <location>
        <begin position="523"/>
        <end position="555"/>
    </location>
</feature>